<keyword evidence="1" id="KW-0732">Signal</keyword>
<dbReference type="EMBL" id="CP081201">
    <property type="protein sequence ID" value="UXZ96096.1"/>
    <property type="molecule type" value="Genomic_DNA"/>
</dbReference>
<reference evidence="2" key="1">
    <citation type="submission" date="2021-08" db="EMBL/GenBank/DDBJ databases">
        <title>Complete genome sequence of Pseudomonas phytophila.</title>
        <authorList>
            <person name="Weir B.S."/>
            <person name="Templeton M.D."/>
            <person name="Arshed S."/>
            <person name="Andersen M.T."/>
            <person name="Jayaraman J."/>
        </authorList>
    </citation>
    <scope>NUCLEOTIDE SEQUENCE</scope>
    <source>
        <strain evidence="2">ICMP 23753</strain>
    </source>
</reference>
<dbReference type="Pfam" id="PF10783">
    <property type="entry name" value="DUF2599"/>
    <property type="match status" value="1"/>
</dbReference>
<keyword evidence="3" id="KW-1185">Reference proteome</keyword>
<feature type="chain" id="PRO_5047548429" evidence="1">
    <location>
        <begin position="25"/>
        <end position="144"/>
    </location>
</feature>
<accession>A0ABY6FEQ5</accession>
<dbReference type="Proteomes" id="UP001063228">
    <property type="component" value="Chromosome"/>
</dbReference>
<dbReference type="InterPro" id="IPR019719">
    <property type="entry name" value="DUF2599"/>
</dbReference>
<proteinExistence type="predicted"/>
<dbReference type="RefSeq" id="WP_406643774.1">
    <property type="nucleotide sequence ID" value="NZ_CP081201.1"/>
</dbReference>
<feature type="signal peptide" evidence="1">
    <location>
        <begin position="1"/>
        <end position="24"/>
    </location>
</feature>
<name>A0ABY6FEQ5_9PSED</name>
<evidence type="ECO:0000313" key="2">
    <source>
        <dbReference type="EMBL" id="UXZ96096.1"/>
    </source>
</evidence>
<sequence length="144" mass="16098">MGVRRFLSGCVAALYLASAGQVRAVETAESEVKAPITVPACTSYFQRGIWRFDINIQRYSLSLIPEQCTRDLKGRETSTGLIVDAVIRDYSGSPNWGNTHGMRHQLICHLDILNTKTEWNIEPGRQDVGYEETVRNGCNPPLTK</sequence>
<evidence type="ECO:0000313" key="3">
    <source>
        <dbReference type="Proteomes" id="UP001063228"/>
    </source>
</evidence>
<organism evidence="2 3">
    <name type="scientific">Pseudomonas phytophila</name>
    <dbReference type="NCBI Taxonomy" id="2867264"/>
    <lineage>
        <taxon>Bacteria</taxon>
        <taxon>Pseudomonadati</taxon>
        <taxon>Pseudomonadota</taxon>
        <taxon>Gammaproteobacteria</taxon>
        <taxon>Pseudomonadales</taxon>
        <taxon>Pseudomonadaceae</taxon>
        <taxon>Pseudomonas</taxon>
    </lineage>
</organism>
<gene>
    <name evidence="2" type="ORF">K3169_28050</name>
</gene>
<evidence type="ECO:0000256" key="1">
    <source>
        <dbReference type="SAM" id="SignalP"/>
    </source>
</evidence>
<protein>
    <submittedName>
        <fullName evidence="2">DUF2599 domain-containing protein</fullName>
    </submittedName>
</protein>